<organism evidence="3 4">
    <name type="scientific">Simiduia curdlanivorans</name>
    <dbReference type="NCBI Taxonomy" id="1492769"/>
    <lineage>
        <taxon>Bacteria</taxon>
        <taxon>Pseudomonadati</taxon>
        <taxon>Pseudomonadota</taxon>
        <taxon>Gammaproteobacteria</taxon>
        <taxon>Cellvibrionales</taxon>
        <taxon>Cellvibrionaceae</taxon>
        <taxon>Simiduia</taxon>
    </lineage>
</organism>
<dbReference type="Proteomes" id="UP001595840">
    <property type="component" value="Unassembled WGS sequence"/>
</dbReference>
<feature type="chain" id="PRO_5046949656" evidence="1">
    <location>
        <begin position="21"/>
        <end position="169"/>
    </location>
</feature>
<dbReference type="SUPFAM" id="SSF53850">
    <property type="entry name" value="Periplasmic binding protein-like II"/>
    <property type="match status" value="1"/>
</dbReference>
<protein>
    <submittedName>
        <fullName evidence="3">Substrate-binding periplasmic protein</fullName>
    </submittedName>
</protein>
<dbReference type="RefSeq" id="WP_290264957.1">
    <property type="nucleotide sequence ID" value="NZ_JAUFQG010000006.1"/>
</dbReference>
<evidence type="ECO:0000256" key="1">
    <source>
        <dbReference type="SAM" id="SignalP"/>
    </source>
</evidence>
<evidence type="ECO:0000259" key="2">
    <source>
        <dbReference type="Pfam" id="PF00497"/>
    </source>
</evidence>
<gene>
    <name evidence="3" type="ORF">ACFOX3_11665</name>
</gene>
<proteinExistence type="predicted"/>
<dbReference type="InterPro" id="IPR001638">
    <property type="entry name" value="Solute-binding_3/MltF_N"/>
</dbReference>
<evidence type="ECO:0000313" key="4">
    <source>
        <dbReference type="Proteomes" id="UP001595840"/>
    </source>
</evidence>
<dbReference type="EMBL" id="JBHSCX010000013">
    <property type="protein sequence ID" value="MFC4362962.1"/>
    <property type="molecule type" value="Genomic_DNA"/>
</dbReference>
<keyword evidence="4" id="KW-1185">Reference proteome</keyword>
<dbReference type="Gene3D" id="3.40.190.10">
    <property type="entry name" value="Periplasmic binding protein-like II"/>
    <property type="match status" value="1"/>
</dbReference>
<accession>A0ABV8V538</accession>
<name>A0ABV8V538_9GAMM</name>
<feature type="domain" description="Solute-binding protein family 3/N-terminal" evidence="2">
    <location>
        <begin position="30"/>
        <end position="135"/>
    </location>
</feature>
<dbReference type="Pfam" id="PF00497">
    <property type="entry name" value="SBP_bac_3"/>
    <property type="match status" value="1"/>
</dbReference>
<keyword evidence="1" id="KW-0732">Signal</keyword>
<dbReference type="PANTHER" id="PTHR38834">
    <property type="entry name" value="PERIPLASMIC SUBSTRATE BINDING PROTEIN FAMILY 3"/>
    <property type="match status" value="1"/>
</dbReference>
<comment type="caution">
    <text evidence="3">The sequence shown here is derived from an EMBL/GenBank/DDBJ whole genome shotgun (WGS) entry which is preliminary data.</text>
</comment>
<reference evidence="4" key="1">
    <citation type="journal article" date="2019" name="Int. J. Syst. Evol. Microbiol.">
        <title>The Global Catalogue of Microorganisms (GCM) 10K type strain sequencing project: providing services to taxonomists for standard genome sequencing and annotation.</title>
        <authorList>
            <consortium name="The Broad Institute Genomics Platform"/>
            <consortium name="The Broad Institute Genome Sequencing Center for Infectious Disease"/>
            <person name="Wu L."/>
            <person name="Ma J."/>
        </authorList>
    </citation>
    <scope>NUCLEOTIDE SEQUENCE [LARGE SCALE GENOMIC DNA]</scope>
    <source>
        <strain evidence="4">CECT 8570</strain>
    </source>
</reference>
<sequence>MKASALIGSFLIVASFMAQAQTLSDLTYITENAPPWNYLEQDRLEGMAVDLLEQVTDHAGASVKRSDIMVLPWARAYSRAKTMPNQVIFSIFKTPARERLFKWAGPFAKNRLVLIAKKSRNISIDNLDQLELYTIGAQREEATAQELLMLNSIKEKMTLGIKQLQLAKM</sequence>
<feature type="signal peptide" evidence="1">
    <location>
        <begin position="1"/>
        <end position="20"/>
    </location>
</feature>
<dbReference type="PANTHER" id="PTHR38834:SF3">
    <property type="entry name" value="SOLUTE-BINDING PROTEIN FAMILY 3_N-TERMINAL DOMAIN-CONTAINING PROTEIN"/>
    <property type="match status" value="1"/>
</dbReference>
<evidence type="ECO:0000313" key="3">
    <source>
        <dbReference type="EMBL" id="MFC4362962.1"/>
    </source>
</evidence>